<evidence type="ECO:0000259" key="12">
    <source>
        <dbReference type="PROSITE" id="PS50106"/>
    </source>
</evidence>
<evidence type="ECO:0000313" key="13">
    <source>
        <dbReference type="EMBL" id="SHJ98547.1"/>
    </source>
</evidence>
<gene>
    <name evidence="13" type="ORF">SAMN02745136_01427</name>
</gene>
<keyword evidence="9 11" id="KW-0482">Metalloprotease</keyword>
<evidence type="ECO:0000256" key="9">
    <source>
        <dbReference type="ARBA" id="ARBA00023049"/>
    </source>
</evidence>
<evidence type="ECO:0000256" key="11">
    <source>
        <dbReference type="RuleBase" id="RU362031"/>
    </source>
</evidence>
<keyword evidence="6 11" id="KW-0378">Hydrolase</keyword>
<dbReference type="STRING" id="1121322.SAMN02745136_01427"/>
<feature type="transmembrane region" description="Helical" evidence="11">
    <location>
        <begin position="373"/>
        <end position="392"/>
    </location>
</feature>
<keyword evidence="8 11" id="KW-1133">Transmembrane helix</keyword>
<dbReference type="InterPro" id="IPR008915">
    <property type="entry name" value="Peptidase_M50"/>
</dbReference>
<protein>
    <recommendedName>
        <fullName evidence="11">Zinc metalloprotease</fullName>
        <ecNumber evidence="11">3.4.24.-</ecNumber>
    </recommendedName>
</protein>
<dbReference type="Gene3D" id="2.30.42.10">
    <property type="match status" value="2"/>
</dbReference>
<dbReference type="PANTHER" id="PTHR42837:SF2">
    <property type="entry name" value="MEMBRANE METALLOPROTEASE ARASP2, CHLOROPLASTIC-RELATED"/>
    <property type="match status" value="1"/>
</dbReference>
<evidence type="ECO:0000256" key="10">
    <source>
        <dbReference type="ARBA" id="ARBA00023136"/>
    </source>
</evidence>
<dbReference type="GO" id="GO:0004222">
    <property type="term" value="F:metalloendopeptidase activity"/>
    <property type="evidence" value="ECO:0007669"/>
    <property type="project" value="InterPro"/>
</dbReference>
<dbReference type="SMART" id="SM00228">
    <property type="entry name" value="PDZ"/>
    <property type="match status" value="2"/>
</dbReference>
<dbReference type="AlphaFoldDB" id="A0A1M6NS28"/>
<dbReference type="InterPro" id="IPR001478">
    <property type="entry name" value="PDZ"/>
</dbReference>
<keyword evidence="10 11" id="KW-0472">Membrane</keyword>
<feature type="transmembrane region" description="Helical" evidence="11">
    <location>
        <begin position="115"/>
        <end position="137"/>
    </location>
</feature>
<dbReference type="EMBL" id="FRAC01000008">
    <property type="protein sequence ID" value="SHJ98547.1"/>
    <property type="molecule type" value="Genomic_DNA"/>
</dbReference>
<feature type="transmembrane region" description="Helical" evidence="11">
    <location>
        <begin position="7"/>
        <end position="28"/>
    </location>
</feature>
<feature type="transmembrane region" description="Helical" evidence="11">
    <location>
        <begin position="428"/>
        <end position="446"/>
    </location>
</feature>
<evidence type="ECO:0000256" key="3">
    <source>
        <dbReference type="ARBA" id="ARBA00007931"/>
    </source>
</evidence>
<dbReference type="Proteomes" id="UP000184386">
    <property type="component" value="Unassembled WGS sequence"/>
</dbReference>
<dbReference type="EC" id="3.4.24.-" evidence="11"/>
<comment type="cofactor">
    <cofactor evidence="1 11">
        <name>Zn(2+)</name>
        <dbReference type="ChEBI" id="CHEBI:29105"/>
    </cofactor>
</comment>
<dbReference type="CDD" id="cd06163">
    <property type="entry name" value="S2P-M50_PDZ_RseP-like"/>
    <property type="match status" value="2"/>
</dbReference>
<reference evidence="13 14" key="1">
    <citation type="submission" date="2016-11" db="EMBL/GenBank/DDBJ databases">
        <authorList>
            <person name="Jaros S."/>
            <person name="Januszkiewicz K."/>
            <person name="Wedrychowicz H."/>
        </authorList>
    </citation>
    <scope>NUCLEOTIDE SEQUENCE [LARGE SCALE GENOMIC DNA]</scope>
    <source>
        <strain evidence="13 14">DSM 15929</strain>
    </source>
</reference>
<dbReference type="InterPro" id="IPR004387">
    <property type="entry name" value="Pept_M50_Zn"/>
</dbReference>
<evidence type="ECO:0000256" key="5">
    <source>
        <dbReference type="ARBA" id="ARBA00022692"/>
    </source>
</evidence>
<dbReference type="GO" id="GO:0016020">
    <property type="term" value="C:membrane"/>
    <property type="evidence" value="ECO:0007669"/>
    <property type="project" value="UniProtKB-SubCell"/>
</dbReference>
<dbReference type="GO" id="GO:0006508">
    <property type="term" value="P:proteolysis"/>
    <property type="evidence" value="ECO:0007669"/>
    <property type="project" value="UniProtKB-KW"/>
</dbReference>
<feature type="domain" description="PDZ" evidence="12">
    <location>
        <begin position="192"/>
        <end position="270"/>
    </location>
</feature>
<dbReference type="InterPro" id="IPR036034">
    <property type="entry name" value="PDZ_sf"/>
</dbReference>
<evidence type="ECO:0000256" key="7">
    <source>
        <dbReference type="ARBA" id="ARBA00022833"/>
    </source>
</evidence>
<evidence type="ECO:0000256" key="4">
    <source>
        <dbReference type="ARBA" id="ARBA00022670"/>
    </source>
</evidence>
<name>A0A1M6NS28_9FIRM</name>
<keyword evidence="5 11" id="KW-0812">Transmembrane</keyword>
<dbReference type="GO" id="GO:0046872">
    <property type="term" value="F:metal ion binding"/>
    <property type="evidence" value="ECO:0007669"/>
    <property type="project" value="UniProtKB-KW"/>
</dbReference>
<dbReference type="PANTHER" id="PTHR42837">
    <property type="entry name" value="REGULATOR OF SIGMA-E PROTEASE RSEP"/>
    <property type="match status" value="1"/>
</dbReference>
<evidence type="ECO:0000313" key="14">
    <source>
        <dbReference type="Proteomes" id="UP000184386"/>
    </source>
</evidence>
<organism evidence="13 14">
    <name type="scientific">Anaerocolumna jejuensis DSM 15929</name>
    <dbReference type="NCBI Taxonomy" id="1121322"/>
    <lineage>
        <taxon>Bacteria</taxon>
        <taxon>Bacillati</taxon>
        <taxon>Bacillota</taxon>
        <taxon>Clostridia</taxon>
        <taxon>Lachnospirales</taxon>
        <taxon>Lachnospiraceae</taxon>
        <taxon>Anaerocolumna</taxon>
    </lineage>
</organism>
<evidence type="ECO:0000256" key="8">
    <source>
        <dbReference type="ARBA" id="ARBA00022989"/>
    </source>
</evidence>
<dbReference type="InterPro" id="IPR041489">
    <property type="entry name" value="PDZ_6"/>
</dbReference>
<evidence type="ECO:0000256" key="1">
    <source>
        <dbReference type="ARBA" id="ARBA00001947"/>
    </source>
</evidence>
<dbReference type="NCBIfam" id="TIGR00054">
    <property type="entry name" value="RIP metalloprotease RseP"/>
    <property type="match status" value="1"/>
</dbReference>
<proteinExistence type="inferred from homology"/>
<keyword evidence="7 11" id="KW-0862">Zinc</keyword>
<keyword evidence="14" id="KW-1185">Reference proteome</keyword>
<comment type="subcellular location">
    <subcellularLocation>
        <location evidence="2">Membrane</location>
        <topology evidence="2">Multi-pass membrane protein</topology>
    </subcellularLocation>
</comment>
<comment type="similarity">
    <text evidence="3 11">Belongs to the peptidase M50B family.</text>
</comment>
<keyword evidence="11" id="KW-0479">Metal-binding</keyword>
<evidence type="ECO:0000256" key="6">
    <source>
        <dbReference type="ARBA" id="ARBA00022801"/>
    </source>
</evidence>
<evidence type="ECO:0000256" key="2">
    <source>
        <dbReference type="ARBA" id="ARBA00004141"/>
    </source>
</evidence>
<sequence length="453" mass="49637">MGISMNIIIAILIFSVLIIIHELGHFLLAKSNGIFVTEFSIGMGPRILSMVKTVKGYRLRGFMSTGDFTAANRELEATIYSIKLLPIGGSCMMLGEDETVEDERAFNKKGVWGRISVVLAGPIFNFVLAFVLALIIVGMRGYDPAKIANVTTVAKEAGLQDGDVITRIDGKNINLARELNMFLYMNPLSEASVDLTYERNGEKHNATINPEYVKNYMLGFYYDDGNKAVVKEVMDDYPMKNAGFQNGDIITEINGVKVATKDDIINYFKEKPLSDKPVVITYQRNGAENSANVTPKLSGQGYSIGFALDGSRVKTSGFGVVKYSLAEVKYVIVMTVDSLKMLFTGKVKANDLAGPVGIVDMIGSIYKDSAPSGFVTVFLSLASFSVLLSANLGVMNLLPIPALDGGRLVFLLIEVFRGKPVDQTKEGMVHMIGFIALMILMVFVMFNDFSRIF</sequence>
<dbReference type="SUPFAM" id="SSF50156">
    <property type="entry name" value="PDZ domain-like"/>
    <property type="match status" value="2"/>
</dbReference>
<dbReference type="Pfam" id="PF02163">
    <property type="entry name" value="Peptidase_M50"/>
    <property type="match status" value="2"/>
</dbReference>
<dbReference type="PROSITE" id="PS50106">
    <property type="entry name" value="PDZ"/>
    <property type="match status" value="1"/>
</dbReference>
<accession>A0A1M6NS28</accession>
<dbReference type="Pfam" id="PF17820">
    <property type="entry name" value="PDZ_6"/>
    <property type="match status" value="1"/>
</dbReference>
<keyword evidence="4 13" id="KW-0645">Protease</keyword>